<organism evidence="1 2">
    <name type="scientific">Odoribacter splanchnicus</name>
    <dbReference type="NCBI Taxonomy" id="28118"/>
    <lineage>
        <taxon>Bacteria</taxon>
        <taxon>Pseudomonadati</taxon>
        <taxon>Bacteroidota</taxon>
        <taxon>Bacteroidia</taxon>
        <taxon>Bacteroidales</taxon>
        <taxon>Odoribacteraceae</taxon>
        <taxon>Odoribacter</taxon>
    </lineage>
</organism>
<gene>
    <name evidence="1" type="ORF">DWW57_09230</name>
</gene>
<evidence type="ECO:0000313" key="2">
    <source>
        <dbReference type="Proteomes" id="UP000284243"/>
    </source>
</evidence>
<dbReference type="EMBL" id="QRYC01000010">
    <property type="protein sequence ID" value="RGU56426.1"/>
    <property type="molecule type" value="Genomic_DNA"/>
</dbReference>
<name>A0A412TRJ0_9BACT</name>
<accession>A0A412TRJ0</accession>
<reference evidence="1 2" key="1">
    <citation type="submission" date="2018-08" db="EMBL/GenBank/DDBJ databases">
        <title>A genome reference for cultivated species of the human gut microbiota.</title>
        <authorList>
            <person name="Zou Y."/>
            <person name="Xue W."/>
            <person name="Luo G."/>
        </authorList>
    </citation>
    <scope>NUCLEOTIDE SEQUENCE [LARGE SCALE GENOMIC DNA]</scope>
    <source>
        <strain evidence="1 2">AF16-14</strain>
    </source>
</reference>
<protein>
    <submittedName>
        <fullName evidence="1">Uncharacterized protein</fullName>
    </submittedName>
</protein>
<dbReference type="AlphaFoldDB" id="A0A412TRJ0"/>
<sequence>MGKEIVFPDNLTMKIYGKDTIDYSLLNHKYKILYYVDTNGCHKCQLKFYEWQRWQKSYPPLKR</sequence>
<comment type="caution">
    <text evidence="1">The sequence shown here is derived from an EMBL/GenBank/DDBJ whole genome shotgun (WGS) entry which is preliminary data.</text>
</comment>
<proteinExistence type="predicted"/>
<dbReference type="Proteomes" id="UP000284243">
    <property type="component" value="Unassembled WGS sequence"/>
</dbReference>
<evidence type="ECO:0000313" key="1">
    <source>
        <dbReference type="EMBL" id="RGU56426.1"/>
    </source>
</evidence>